<protein>
    <submittedName>
        <fullName evidence="1">Uncharacterized protein</fullName>
    </submittedName>
</protein>
<name>D5ABD0_PICSI</name>
<accession>D5ABD0</accession>
<sequence length="52" mass="5883">MLHLCQSTNVTMRGSKCHNTFTHMKGHVPLFHICKPQLLAGILNHAVYLIRA</sequence>
<dbReference type="EMBL" id="BT123533">
    <property type="protein sequence ID" value="ADE76849.1"/>
    <property type="molecule type" value="mRNA"/>
</dbReference>
<organism evidence="1">
    <name type="scientific">Picea sitchensis</name>
    <name type="common">Sitka spruce</name>
    <name type="synonym">Pinus sitchensis</name>
    <dbReference type="NCBI Taxonomy" id="3332"/>
    <lineage>
        <taxon>Eukaryota</taxon>
        <taxon>Viridiplantae</taxon>
        <taxon>Streptophyta</taxon>
        <taxon>Embryophyta</taxon>
        <taxon>Tracheophyta</taxon>
        <taxon>Spermatophyta</taxon>
        <taxon>Pinopsida</taxon>
        <taxon>Pinidae</taxon>
        <taxon>Conifers I</taxon>
        <taxon>Pinales</taxon>
        <taxon>Pinaceae</taxon>
        <taxon>Picea</taxon>
    </lineage>
</organism>
<dbReference type="AlphaFoldDB" id="D5ABD0"/>
<evidence type="ECO:0000313" key="1">
    <source>
        <dbReference type="EMBL" id="ADE76849.1"/>
    </source>
</evidence>
<reference evidence="1" key="1">
    <citation type="submission" date="2010-04" db="EMBL/GenBank/DDBJ databases">
        <authorList>
            <person name="Reid K.E."/>
            <person name="Liao N."/>
            <person name="Chan S."/>
            <person name="Docking R."/>
            <person name="Taylor G."/>
            <person name="Moore R."/>
            <person name="Mayo M."/>
            <person name="Munro S."/>
            <person name="King J."/>
            <person name="Yanchuk A."/>
            <person name="Holt R."/>
            <person name="Jones S."/>
            <person name="Marra M."/>
            <person name="Ritland C.E."/>
            <person name="Ritland K."/>
            <person name="Bohlmann J."/>
        </authorList>
    </citation>
    <scope>NUCLEOTIDE SEQUENCE</scope>
    <source>
        <tissue evidence="1">Bud</tissue>
    </source>
</reference>
<proteinExistence type="evidence at transcript level"/>